<sequence length="123" mass="14385">MAEAGQRGAEKTPNEHEAAFERNGERVKELRYQYVQRIMELEAREPPHSFIYIDEAGFNLTKRRRLGRNIIGHRDTVDVPGQQGGNITMGAARMRMVCYISFYHSNIVRQWFAAHNRMLMEFL</sequence>
<protein>
    <recommendedName>
        <fullName evidence="4">Tc1-like transposase DDE domain-containing protein</fullName>
    </recommendedName>
</protein>
<reference evidence="2 3" key="1">
    <citation type="submission" date="2022-01" db="EMBL/GenBank/DDBJ databases">
        <title>A high-quality chromosome-level genome assembly of rohu carp, Labeo rohita.</title>
        <authorList>
            <person name="Arick M.A. II"/>
            <person name="Hsu C.-Y."/>
            <person name="Magbanua Z."/>
            <person name="Pechanova O."/>
            <person name="Grover C."/>
            <person name="Miller E."/>
            <person name="Thrash A."/>
            <person name="Ezzel L."/>
            <person name="Alam S."/>
            <person name="Benzie J."/>
            <person name="Hamilton M."/>
            <person name="Karsi A."/>
            <person name="Lawrence M.L."/>
            <person name="Peterson D.G."/>
        </authorList>
    </citation>
    <scope>NUCLEOTIDE SEQUENCE [LARGE SCALE GENOMIC DNA]</scope>
    <source>
        <strain evidence="3">BAU-BD-2019</strain>
        <tissue evidence="2">Blood</tissue>
    </source>
</reference>
<accession>A0ABQ8LNH4</accession>
<feature type="region of interest" description="Disordered" evidence="1">
    <location>
        <begin position="1"/>
        <end position="22"/>
    </location>
</feature>
<feature type="compositionally biased region" description="Basic and acidic residues" evidence="1">
    <location>
        <begin position="8"/>
        <end position="22"/>
    </location>
</feature>
<dbReference type="Proteomes" id="UP000830375">
    <property type="component" value="Unassembled WGS sequence"/>
</dbReference>
<evidence type="ECO:0000313" key="2">
    <source>
        <dbReference type="EMBL" id="KAI2651781.1"/>
    </source>
</evidence>
<evidence type="ECO:0008006" key="4">
    <source>
        <dbReference type="Google" id="ProtNLM"/>
    </source>
</evidence>
<evidence type="ECO:0000256" key="1">
    <source>
        <dbReference type="SAM" id="MobiDB-lite"/>
    </source>
</evidence>
<dbReference type="EMBL" id="JACTAM010000020">
    <property type="protein sequence ID" value="KAI2651781.1"/>
    <property type="molecule type" value="Genomic_DNA"/>
</dbReference>
<organism evidence="2 3">
    <name type="scientific">Labeo rohita</name>
    <name type="common">Indian major carp</name>
    <name type="synonym">Cyprinus rohita</name>
    <dbReference type="NCBI Taxonomy" id="84645"/>
    <lineage>
        <taxon>Eukaryota</taxon>
        <taxon>Metazoa</taxon>
        <taxon>Chordata</taxon>
        <taxon>Craniata</taxon>
        <taxon>Vertebrata</taxon>
        <taxon>Euteleostomi</taxon>
        <taxon>Actinopterygii</taxon>
        <taxon>Neopterygii</taxon>
        <taxon>Teleostei</taxon>
        <taxon>Ostariophysi</taxon>
        <taxon>Cypriniformes</taxon>
        <taxon>Cyprinidae</taxon>
        <taxon>Labeoninae</taxon>
        <taxon>Labeonini</taxon>
        <taxon>Labeo</taxon>
    </lineage>
</organism>
<gene>
    <name evidence="2" type="ORF">H4Q32_014532</name>
</gene>
<name>A0ABQ8LNH4_LABRO</name>
<keyword evidence="3" id="KW-1185">Reference proteome</keyword>
<comment type="caution">
    <text evidence="2">The sequence shown here is derived from an EMBL/GenBank/DDBJ whole genome shotgun (WGS) entry which is preliminary data.</text>
</comment>
<proteinExistence type="predicted"/>
<evidence type="ECO:0000313" key="3">
    <source>
        <dbReference type="Proteomes" id="UP000830375"/>
    </source>
</evidence>